<dbReference type="OrthoDB" id="451919at2"/>
<accession>V6IWG6</accession>
<dbReference type="PATRIC" id="fig|1395513.3.peg.3072"/>
<evidence type="ECO:0000313" key="7">
    <source>
        <dbReference type="EMBL" id="EST10901.1"/>
    </source>
</evidence>
<proteinExistence type="predicted"/>
<evidence type="ECO:0000256" key="1">
    <source>
        <dbReference type="ARBA" id="ARBA00022722"/>
    </source>
</evidence>
<comment type="caution">
    <text evidence="7">The sequence shown here is derived from an EMBL/GenBank/DDBJ whole genome shotgun (WGS) entry which is preliminary data.</text>
</comment>
<dbReference type="GO" id="GO:0003677">
    <property type="term" value="F:DNA binding"/>
    <property type="evidence" value="ECO:0007669"/>
    <property type="project" value="InterPro"/>
</dbReference>
<dbReference type="EMBL" id="AWTC01000016">
    <property type="protein sequence ID" value="EST10901.1"/>
    <property type="molecule type" value="Genomic_DNA"/>
</dbReference>
<evidence type="ECO:0000256" key="4">
    <source>
        <dbReference type="ARBA" id="ARBA00022801"/>
    </source>
</evidence>
<dbReference type="EC" id="3.1.21.4" evidence="6"/>
<keyword evidence="2" id="KW-0680">Restriction system</keyword>
<dbReference type="Pfam" id="PF09520">
    <property type="entry name" value="RE_TdeIII"/>
    <property type="match status" value="1"/>
</dbReference>
<gene>
    <name evidence="7" type="ORF">P343_15115</name>
</gene>
<dbReference type="REBASE" id="78470">
    <property type="entry name" value="Sla442ORF15120P"/>
</dbReference>
<dbReference type="RefSeq" id="WP_023511245.1">
    <property type="nucleotide sequence ID" value="NZ_AWTC01000016.1"/>
</dbReference>
<evidence type="ECO:0000256" key="5">
    <source>
        <dbReference type="ARBA" id="ARBA00093760"/>
    </source>
</evidence>
<dbReference type="eggNOG" id="ENOG502Z9T1">
    <property type="taxonomic scope" value="Bacteria"/>
</dbReference>
<protein>
    <recommendedName>
        <fullName evidence="6">type II site-specific deoxyribonuclease</fullName>
        <ecNumber evidence="6">3.1.21.4</ecNumber>
    </recommendedName>
</protein>
<dbReference type="AlphaFoldDB" id="V6IWG6"/>
<dbReference type="Proteomes" id="UP000018296">
    <property type="component" value="Unassembled WGS sequence"/>
</dbReference>
<evidence type="ECO:0000313" key="8">
    <source>
        <dbReference type="Proteomes" id="UP000018296"/>
    </source>
</evidence>
<evidence type="ECO:0000256" key="2">
    <source>
        <dbReference type="ARBA" id="ARBA00022747"/>
    </source>
</evidence>
<keyword evidence="4" id="KW-0378">Hydrolase</keyword>
<evidence type="ECO:0000256" key="6">
    <source>
        <dbReference type="ARBA" id="ARBA00093790"/>
    </source>
</evidence>
<comment type="catalytic activity">
    <reaction evidence="5">
        <text>Endonucleolytic cleavage of DNA to give specific double-stranded fragments with terminal 5'-phosphates.</text>
        <dbReference type="EC" id="3.1.21.4"/>
    </reaction>
</comment>
<name>V6IWG6_9BACL</name>
<keyword evidence="1" id="KW-0540">Nuclease</keyword>
<dbReference type="GO" id="GO:0009036">
    <property type="term" value="F:type II site-specific deoxyribonuclease activity"/>
    <property type="evidence" value="ECO:0007669"/>
    <property type="project" value="InterPro"/>
</dbReference>
<reference evidence="7 8" key="1">
    <citation type="journal article" date="2013" name="Genome Announc.">
        <title>Genome Sequence of Sporolactobacillus laevolacticus DSM442, an Efficient Polymer-Grade D-Lactate Producer from Agricultural Waste Cottonseed as a Nitrogen Source.</title>
        <authorList>
            <person name="Wang H."/>
            <person name="Wang L."/>
            <person name="Ju J."/>
            <person name="Yu B."/>
            <person name="Ma Y."/>
        </authorList>
    </citation>
    <scope>NUCLEOTIDE SEQUENCE [LARGE SCALE GENOMIC DNA]</scope>
    <source>
        <strain evidence="7 8">DSM 442</strain>
    </source>
</reference>
<organism evidence="7 8">
    <name type="scientific">Sporolactobacillus laevolacticus DSM 442</name>
    <dbReference type="NCBI Taxonomy" id="1395513"/>
    <lineage>
        <taxon>Bacteria</taxon>
        <taxon>Bacillati</taxon>
        <taxon>Bacillota</taxon>
        <taxon>Bacilli</taxon>
        <taxon>Bacillales</taxon>
        <taxon>Sporolactobacillaceae</taxon>
        <taxon>Sporolactobacillus</taxon>
    </lineage>
</organism>
<dbReference type="GO" id="GO:0009307">
    <property type="term" value="P:DNA restriction-modification system"/>
    <property type="evidence" value="ECO:0007669"/>
    <property type="project" value="InterPro"/>
</dbReference>
<dbReference type="InterPro" id="IPR019045">
    <property type="entry name" value="Restrct_endonuc_II_HinfI"/>
</dbReference>
<keyword evidence="3 7" id="KW-0255">Endonuclease</keyword>
<keyword evidence="8" id="KW-1185">Reference proteome</keyword>
<sequence>MNEDTKERIRHRIRVKMDGIIERKIAALPEHMEKLRETNPFGSRLVPDEIWKSSTFERSFVTSFGQGVYEQVAYEIAIGSGAEAQNQHQETVTINQFQNTRIDELIEDQRRNRTKGSPVWKDEVIEIKSLRTRQRIEIPTLFDLYIKRLDGSEEYYSLKTVKPNLDQTQIAKRDMLCIEAAKENGHAFFALPFNPDGEGNPYSWSVPSKLFDMQKASSVLIGAAFWNMVGQNENTYNELLEVFETLGSEYVNKIRSDYLGL</sequence>
<evidence type="ECO:0000256" key="3">
    <source>
        <dbReference type="ARBA" id="ARBA00022759"/>
    </source>
</evidence>